<sequence length="118" mass="13704">MPQIRDSNLVDILLWLLRQRQRFRVEGISMLPVLQPGDEVLVDRRAYRYERPSVNDVVVIWSPQQPDLRLIKRVISIDQSGACFVQGDNRSCSTDSWSFGWVEPQCLVGRVTSRFLND</sequence>
<feature type="domain" description="Peptidase S26" evidence="4">
    <location>
        <begin position="21"/>
        <end position="76"/>
    </location>
</feature>
<gene>
    <name evidence="5" type="ORF">BI308_00815</name>
</gene>
<evidence type="ECO:0000313" key="6">
    <source>
        <dbReference type="Proteomes" id="UP000183940"/>
    </source>
</evidence>
<comment type="subcellular location">
    <subcellularLocation>
        <location evidence="1">Membrane</location>
    </subcellularLocation>
</comment>
<dbReference type="InterPro" id="IPR052064">
    <property type="entry name" value="Mito_IMP1_subunit"/>
</dbReference>
<dbReference type="Proteomes" id="UP000183940">
    <property type="component" value="Unassembled WGS sequence"/>
</dbReference>
<dbReference type="Gene3D" id="2.10.109.10">
    <property type="entry name" value="Umud Fragment, subunit A"/>
    <property type="match status" value="1"/>
</dbReference>
<proteinExistence type="predicted"/>
<comment type="caution">
    <text evidence="5">The sequence shown here is derived from an EMBL/GenBank/DDBJ whole genome shotgun (WGS) entry which is preliminary data.</text>
</comment>
<name>A0A1L9QXX3_9CYAN</name>
<dbReference type="InterPro" id="IPR036286">
    <property type="entry name" value="LexA/Signal_pep-like_sf"/>
</dbReference>
<keyword evidence="2" id="KW-0378">Hydrolase</keyword>
<accession>A0A1L9QXX3</accession>
<evidence type="ECO:0000313" key="5">
    <source>
        <dbReference type="EMBL" id="OJJ27541.1"/>
    </source>
</evidence>
<dbReference type="GO" id="GO:0004252">
    <property type="term" value="F:serine-type endopeptidase activity"/>
    <property type="evidence" value="ECO:0007669"/>
    <property type="project" value="InterPro"/>
</dbReference>
<keyword evidence="5" id="KW-0645">Protease</keyword>
<dbReference type="GO" id="GO:0016020">
    <property type="term" value="C:membrane"/>
    <property type="evidence" value="ECO:0007669"/>
    <property type="project" value="UniProtKB-SubCell"/>
</dbReference>
<dbReference type="SUPFAM" id="SSF51306">
    <property type="entry name" value="LexA/Signal peptidase"/>
    <property type="match status" value="1"/>
</dbReference>
<keyword evidence="3" id="KW-0472">Membrane</keyword>
<dbReference type="CDD" id="cd06530">
    <property type="entry name" value="S26_SPase_I"/>
    <property type="match status" value="1"/>
</dbReference>
<evidence type="ECO:0000256" key="1">
    <source>
        <dbReference type="ARBA" id="ARBA00004370"/>
    </source>
</evidence>
<evidence type="ECO:0000256" key="2">
    <source>
        <dbReference type="ARBA" id="ARBA00022801"/>
    </source>
</evidence>
<evidence type="ECO:0000259" key="4">
    <source>
        <dbReference type="Pfam" id="PF10502"/>
    </source>
</evidence>
<organism evidence="5 6">
    <name type="scientific">Roseofilum reptotaenium AO1-A</name>
    <dbReference type="NCBI Taxonomy" id="1925591"/>
    <lineage>
        <taxon>Bacteria</taxon>
        <taxon>Bacillati</taxon>
        <taxon>Cyanobacteriota</taxon>
        <taxon>Cyanophyceae</taxon>
        <taxon>Desertifilales</taxon>
        <taxon>Desertifilaceae</taxon>
        <taxon>Roseofilum</taxon>
    </lineage>
</organism>
<dbReference type="GO" id="GO:0006465">
    <property type="term" value="P:signal peptide processing"/>
    <property type="evidence" value="ECO:0007669"/>
    <property type="project" value="InterPro"/>
</dbReference>
<dbReference type="PANTHER" id="PTHR12383">
    <property type="entry name" value="PROTEASE FAMILY S26 MITOCHONDRIAL INNER MEMBRANE PROTEASE-RELATED"/>
    <property type="match status" value="1"/>
</dbReference>
<dbReference type="Pfam" id="PF10502">
    <property type="entry name" value="Peptidase_S26"/>
    <property type="match status" value="1"/>
</dbReference>
<reference evidence="5" key="1">
    <citation type="submission" date="2016-10" db="EMBL/GenBank/DDBJ databases">
        <title>CRISPR-Cas defence system in Roseofilum reptotaenium: evidence of a bacteriophage-cyanobacterium arms race in the coral black band disease.</title>
        <authorList>
            <person name="Buerger P."/>
            <person name="Wood-Charlson E.M."/>
            <person name="Weynberg K.D."/>
            <person name="Willis B."/>
            <person name="Van Oppen M.J."/>
        </authorList>
    </citation>
    <scope>NUCLEOTIDE SEQUENCE [LARGE SCALE GENOMIC DNA]</scope>
    <source>
        <strain evidence="5">AO1-A</strain>
    </source>
</reference>
<dbReference type="InterPro" id="IPR014124">
    <property type="entry name" value="Pept_S26A_Sod_Ni_maturase"/>
</dbReference>
<dbReference type="AlphaFoldDB" id="A0A1L9QXX3"/>
<dbReference type="PANTHER" id="PTHR12383:SF16">
    <property type="entry name" value="MITOCHONDRIAL INNER MEMBRANE PROTEASE SUBUNIT 1"/>
    <property type="match status" value="1"/>
</dbReference>
<dbReference type="EMBL" id="MLAW01000001">
    <property type="protein sequence ID" value="OJJ27541.1"/>
    <property type="molecule type" value="Genomic_DNA"/>
</dbReference>
<dbReference type="InterPro" id="IPR019533">
    <property type="entry name" value="Peptidase_S26"/>
</dbReference>
<dbReference type="NCBIfam" id="TIGR02754">
    <property type="entry name" value="sod_Ni_protease"/>
    <property type="match status" value="1"/>
</dbReference>
<evidence type="ECO:0000256" key="3">
    <source>
        <dbReference type="ARBA" id="ARBA00023136"/>
    </source>
</evidence>
<protein>
    <submittedName>
        <fullName evidence="5">Nickel-type superoxide dismutase maturation protease</fullName>
    </submittedName>
</protein>
<dbReference type="STRING" id="1925591.BI308_00815"/>
<keyword evidence="6" id="KW-1185">Reference proteome</keyword>